<dbReference type="Gene3D" id="3.40.50.300">
    <property type="entry name" value="P-loop containing nucleotide triphosphate hydrolases"/>
    <property type="match status" value="1"/>
</dbReference>
<comment type="caution">
    <text evidence="3">The sequence shown here is derived from an EMBL/GenBank/DDBJ whole genome shotgun (WGS) entry which is preliminary data.</text>
</comment>
<evidence type="ECO:0000313" key="4">
    <source>
        <dbReference type="Proteomes" id="UP001153069"/>
    </source>
</evidence>
<feature type="compositionally biased region" description="Polar residues" evidence="1">
    <location>
        <begin position="118"/>
        <end position="129"/>
    </location>
</feature>
<dbReference type="SUPFAM" id="SSF52540">
    <property type="entry name" value="P-loop containing nucleoside triphosphate hydrolases"/>
    <property type="match status" value="1"/>
</dbReference>
<feature type="compositionally biased region" description="Low complexity" evidence="1">
    <location>
        <begin position="184"/>
        <end position="200"/>
    </location>
</feature>
<dbReference type="OrthoDB" id="45468at2759"/>
<feature type="region of interest" description="Disordered" evidence="1">
    <location>
        <begin position="180"/>
        <end position="205"/>
    </location>
</feature>
<reference evidence="3" key="1">
    <citation type="submission" date="2020-06" db="EMBL/GenBank/DDBJ databases">
        <authorList>
            <consortium name="Plant Systems Biology data submission"/>
        </authorList>
    </citation>
    <scope>NUCLEOTIDE SEQUENCE</scope>
    <source>
        <strain evidence="3">D6</strain>
    </source>
</reference>
<dbReference type="InterPro" id="IPR027417">
    <property type="entry name" value="P-loop_NTPase"/>
</dbReference>
<feature type="compositionally biased region" description="Polar residues" evidence="1">
    <location>
        <begin position="9"/>
        <end position="21"/>
    </location>
</feature>
<feature type="region of interest" description="Disordered" evidence="1">
    <location>
        <begin position="96"/>
        <end position="164"/>
    </location>
</feature>
<name>A0A9N8EC35_9STRA</name>
<evidence type="ECO:0000256" key="1">
    <source>
        <dbReference type="SAM" id="MobiDB-lite"/>
    </source>
</evidence>
<feature type="domain" description="Orc1-like AAA ATPase" evidence="2">
    <location>
        <begin position="213"/>
        <end position="428"/>
    </location>
</feature>
<dbReference type="Proteomes" id="UP001153069">
    <property type="component" value="Unassembled WGS sequence"/>
</dbReference>
<dbReference type="InterPro" id="IPR053159">
    <property type="entry name" value="Hybrid_Histidine_Kinase"/>
</dbReference>
<dbReference type="PANTHER" id="PTHR43642:SF1">
    <property type="entry name" value="HYBRID SIGNAL TRANSDUCTION HISTIDINE KINASE G"/>
    <property type="match status" value="1"/>
</dbReference>
<protein>
    <submittedName>
        <fullName evidence="3">Transcriptional regulator</fullName>
    </submittedName>
</protein>
<evidence type="ECO:0000313" key="3">
    <source>
        <dbReference type="EMBL" id="CAB9518662.1"/>
    </source>
</evidence>
<proteinExistence type="predicted"/>
<keyword evidence="4" id="KW-1185">Reference proteome</keyword>
<sequence length="1304" mass="145842">MATKLESKCNGNTTGSQHQATASFPVVEVHHEEDRSLISSITGVPLGPSDLLHATTGSHAYPSAALAAGPASASPLDVLSTFEPKEDTTDIIYRVAPRPLSQSTSTPITISQQTPPSNSNHHFTTNLSRRTPARMSLTDDNSSVEPPQMSIGDDESSSEQPSRLGAITEQMTELSLYRSQIHRPSSSGQQNSHSSTSSPSRSKKRLSFWEAKMVGRDEQFRLLTESLTRYYSSSMQNRENTKSHLVEISGESGTGKTRLAESLKSTKLFQAHENNPLFAQGKFDFLLRDEPYAGIIAACEDIAEHILKLGQAHASSQQKQLRAHIVDTLAMAIDTEELELLITMVPLMGQVLDINPLSQSHTNDPTCSRKKDDFIQLDNKKTQLQETFRRFMKVICQSFSPVVLCADDVQWADAESLRLLQEMLEPQQPYTIFCILLYRSNEVANNACLTKSIEHYKHEHASGNIDRTHILLGNLSNESVHLYLQDLLIESQPSSETNTSETTGLQGLTAICHQRTQGNIFFLNSFLTMLNSYGFLTYDTNLQKWTWDEKEIEIRTQSTNNVVELLMERMKTLDSPSCRELLRLAACLGSTCKESVLQLLWSNMFHNKLQQPPTLSQSVFRASLKRLYHEGFFQELNDGSYKWNHDQIRAAAIMLTPETERDGFHRRVGEALAHYLKEDLDSMIYVVAHLVSQGLPPEAQAKRNQYAELCLRASQRATNVAAFTNAKLFAEKGLSFLPGGDDKWIRNNQLCHELYMCLIQAERICGDIVPMEKHCNELIDAQSDKPISVRLGAIQNLYTGIFFLGSADRGKEGVEIGFKTLEQLGCRFPKGNLAINAKTIACLLSLKRMKSKLARTKGEVNLKMMVESDPPENVEESCRVIYSLLVMLYLCHDARLAIAVVRFLEYTFKYGVSVYAPPVFAYAAAILTGPLDDMIGASALAHYGLKLMQKVKYRPIVPNTLGLSYQFALHRTLPSRESAMHLRMASEIGLKIGDRELADLFAFNATFYRFLSGDNLPELANDCRADIVQMQQTKNDYAIQFIQWALRVYVTLLGEDTDEIMERIHSHPLGAPNADNPTQETDHFYIFFAKKMLGTYMGDFQVVAGISLVHSNSLDKVYIGTPYQMVDRFLRGLSCLVVARRSGARSLLLEGKRMLAMIKRWVKQGCPNVRHYEAIMSAELSAIKKRKRKKVMEKYQRAVDLALECGCVQDGALFYECWGLYALESLGAKLEAVGYIQQSIRLFTSWGAQGKVQKMRLQYGNLLRGADDTSSTLKVPSQQTLTVGSGNQQSAPASIDVSNGMVGA</sequence>
<feature type="compositionally biased region" description="Low complexity" evidence="1">
    <location>
        <begin position="101"/>
        <end position="117"/>
    </location>
</feature>
<feature type="region of interest" description="Disordered" evidence="1">
    <location>
        <begin position="1"/>
        <end position="21"/>
    </location>
</feature>
<gene>
    <name evidence="3" type="ORF">SEMRO_952_G224090.1</name>
</gene>
<dbReference type="PANTHER" id="PTHR43642">
    <property type="entry name" value="HYBRID SIGNAL TRANSDUCTION HISTIDINE KINASE G"/>
    <property type="match status" value="1"/>
</dbReference>
<dbReference type="InterPro" id="IPR041664">
    <property type="entry name" value="AAA_16"/>
</dbReference>
<evidence type="ECO:0000259" key="2">
    <source>
        <dbReference type="Pfam" id="PF13191"/>
    </source>
</evidence>
<organism evidence="3 4">
    <name type="scientific">Seminavis robusta</name>
    <dbReference type="NCBI Taxonomy" id="568900"/>
    <lineage>
        <taxon>Eukaryota</taxon>
        <taxon>Sar</taxon>
        <taxon>Stramenopiles</taxon>
        <taxon>Ochrophyta</taxon>
        <taxon>Bacillariophyta</taxon>
        <taxon>Bacillariophyceae</taxon>
        <taxon>Bacillariophycidae</taxon>
        <taxon>Naviculales</taxon>
        <taxon>Naviculaceae</taxon>
        <taxon>Seminavis</taxon>
    </lineage>
</organism>
<dbReference type="Pfam" id="PF13191">
    <property type="entry name" value="AAA_16"/>
    <property type="match status" value="1"/>
</dbReference>
<dbReference type="EMBL" id="CAICTM010000950">
    <property type="protein sequence ID" value="CAB9518662.1"/>
    <property type="molecule type" value="Genomic_DNA"/>
</dbReference>
<accession>A0A9N8EC35</accession>